<feature type="transmembrane region" description="Helical" evidence="1">
    <location>
        <begin position="38"/>
        <end position="57"/>
    </location>
</feature>
<dbReference type="STRING" id="1705394.SP60_02105"/>
<accession>A0A0M4NWH5</accession>
<dbReference type="KEGG" id="tho:SP60_02105"/>
<evidence type="ECO:0008006" key="4">
    <source>
        <dbReference type="Google" id="ProtNLM"/>
    </source>
</evidence>
<keyword evidence="1" id="KW-1133">Transmembrane helix</keyword>
<sequence length="132" mass="15239">MLVAREFFYFLVNGSILGAVLLILQFIVYKILGDSSDFAYISSIILSYIPLIFINFFLQRKIIFKKDGIFVKFLLSNIFIMLLISSISPFSRQLISSIFGLHYGDYFGLIATVAFLSIPSFLIVKFWVFEKY</sequence>
<feature type="transmembrane region" description="Helical" evidence="1">
    <location>
        <begin position="69"/>
        <end position="87"/>
    </location>
</feature>
<protein>
    <recommendedName>
        <fullName evidence="4">GtrA-like protein domain-containing protein</fullName>
    </recommendedName>
</protein>
<proteinExistence type="predicted"/>
<dbReference type="Proteomes" id="UP000058020">
    <property type="component" value="Chromosome"/>
</dbReference>
<reference evidence="2 3" key="1">
    <citation type="journal article" date="2015" name="Genome Announc.">
        <title>Genome Sequence of 'Candidatus Thioglobus autotrophica' Strain EF1, a Chemoautotroph from the SUP05 Clade of Marine Gammaproteobacteria.</title>
        <authorList>
            <person name="Shah V."/>
            <person name="Morris R.M."/>
        </authorList>
    </citation>
    <scope>NUCLEOTIDE SEQUENCE [LARGE SCALE GENOMIC DNA]</scope>
    <source>
        <strain evidence="2 3">EF1</strain>
    </source>
</reference>
<keyword evidence="1" id="KW-0472">Membrane</keyword>
<organism evidence="2 3">
    <name type="scientific">Candidatus Thioglobus autotrophicus</name>
    <dbReference type="NCBI Taxonomy" id="1705394"/>
    <lineage>
        <taxon>Bacteria</taxon>
        <taxon>Pseudomonadati</taxon>
        <taxon>Pseudomonadota</taxon>
        <taxon>Gammaproteobacteria</taxon>
        <taxon>Candidatus Pseudothioglobaceae</taxon>
        <taxon>Candidatus Thioglobus</taxon>
    </lineage>
</organism>
<evidence type="ECO:0000313" key="3">
    <source>
        <dbReference type="Proteomes" id="UP000058020"/>
    </source>
</evidence>
<evidence type="ECO:0000313" key="2">
    <source>
        <dbReference type="EMBL" id="ALE52139.1"/>
    </source>
</evidence>
<feature type="transmembrane region" description="Helical" evidence="1">
    <location>
        <begin position="107"/>
        <end position="128"/>
    </location>
</feature>
<dbReference type="EMBL" id="CP010552">
    <property type="protein sequence ID" value="ALE52139.1"/>
    <property type="molecule type" value="Genomic_DNA"/>
</dbReference>
<name>A0A0M4NWH5_9GAMM</name>
<dbReference type="AlphaFoldDB" id="A0A0M4NWH5"/>
<keyword evidence="1" id="KW-0812">Transmembrane</keyword>
<keyword evidence="3" id="KW-1185">Reference proteome</keyword>
<evidence type="ECO:0000256" key="1">
    <source>
        <dbReference type="SAM" id="Phobius"/>
    </source>
</evidence>
<gene>
    <name evidence="2" type="ORF">SP60_02105</name>
</gene>
<feature type="transmembrane region" description="Helical" evidence="1">
    <location>
        <begin position="7"/>
        <end position="32"/>
    </location>
</feature>